<evidence type="ECO:0000256" key="5">
    <source>
        <dbReference type="ARBA" id="ARBA00013151"/>
    </source>
</evidence>
<dbReference type="EC" id="2.2.1.2" evidence="5 11"/>
<dbReference type="Proteomes" id="UP000316313">
    <property type="component" value="Chromosome"/>
</dbReference>
<dbReference type="GO" id="GO:0006094">
    <property type="term" value="P:gluconeogenesis"/>
    <property type="evidence" value="ECO:0007669"/>
    <property type="project" value="UniProtKB-KW"/>
</dbReference>
<dbReference type="AlphaFoldDB" id="A0A4Y6ULH1"/>
<dbReference type="Gene3D" id="3.40.50.10490">
    <property type="entry name" value="Glucose-6-phosphate isomerase like protein, domain 1"/>
    <property type="match status" value="3"/>
</dbReference>
<comment type="pathway">
    <text evidence="12">Carbohydrate degradation; glycolysis; D-glyceraldehyde 3-phosphate and glycerone phosphate from D-glucose: step 2/4.</text>
</comment>
<dbReference type="CDD" id="cd05015">
    <property type="entry name" value="SIS_PGI_1"/>
    <property type="match status" value="1"/>
</dbReference>
<dbReference type="OrthoDB" id="140919at2"/>
<keyword evidence="12 13" id="KW-0413">Isomerase</keyword>
<comment type="function">
    <text evidence="1 11">Transaldolase is important for the balance of metabolites in the pentose-phosphate pathway.</text>
</comment>
<comment type="pathway">
    <text evidence="3 11">Carbohydrate degradation; pentose phosphate pathway; D-glyceraldehyde 3-phosphate and beta-D-fructose 6-phosphate from D-ribose 5-phosphate and D-xylulose 5-phosphate (non-oxidative stage): step 2/3.</text>
</comment>
<evidence type="ECO:0000256" key="9">
    <source>
        <dbReference type="ARBA" id="ARBA00023270"/>
    </source>
</evidence>
<dbReference type="EMBL" id="CP038141">
    <property type="protein sequence ID" value="QDH17306.1"/>
    <property type="molecule type" value="Genomic_DNA"/>
</dbReference>
<comment type="subcellular location">
    <subcellularLocation>
        <location evidence="2 11">Cytoplasm</location>
    </subcellularLocation>
</comment>
<dbReference type="PROSITE" id="PS01054">
    <property type="entry name" value="TRANSALDOLASE_1"/>
    <property type="match status" value="1"/>
</dbReference>
<dbReference type="GO" id="GO:0006096">
    <property type="term" value="P:glycolytic process"/>
    <property type="evidence" value="ECO:0007669"/>
    <property type="project" value="UniProtKB-UniPathway"/>
</dbReference>
<reference evidence="13 14" key="1">
    <citation type="submission" date="2019-03" db="EMBL/GenBank/DDBJ databases">
        <title>The complete genome sequence of Swingsia samuiensis NBRC107927(T).</title>
        <authorList>
            <person name="Chua K.-O."/>
            <person name="Chan K.-G."/>
            <person name="See-Too W.-S."/>
        </authorList>
    </citation>
    <scope>NUCLEOTIDE SEQUENCE [LARGE SCALE GENOMIC DNA]</scope>
    <source>
        <strain evidence="13 14">AH83</strain>
    </source>
</reference>
<comment type="similarity">
    <text evidence="4 11">Belongs to the transaldolase family. Type 2 subfamily.</text>
</comment>
<dbReference type="PANTHER" id="PTHR10683">
    <property type="entry name" value="TRANSALDOLASE"/>
    <property type="match status" value="1"/>
</dbReference>
<dbReference type="GO" id="GO:0097367">
    <property type="term" value="F:carbohydrate derivative binding"/>
    <property type="evidence" value="ECO:0007669"/>
    <property type="project" value="InterPro"/>
</dbReference>
<evidence type="ECO:0000256" key="6">
    <source>
        <dbReference type="ARBA" id="ARBA00022490"/>
    </source>
</evidence>
<gene>
    <name evidence="11" type="primary">tal</name>
    <name evidence="13" type="ORF">E3D00_06835</name>
</gene>
<organism evidence="13 14">
    <name type="scientific">Swingsia samuiensis</name>
    <dbReference type="NCBI Taxonomy" id="1293412"/>
    <lineage>
        <taxon>Bacteria</taxon>
        <taxon>Pseudomonadati</taxon>
        <taxon>Pseudomonadota</taxon>
        <taxon>Alphaproteobacteria</taxon>
        <taxon>Acetobacterales</taxon>
        <taxon>Acetobacteraceae</taxon>
        <taxon>Swingsia</taxon>
    </lineage>
</organism>
<dbReference type="GO" id="GO:0006098">
    <property type="term" value="P:pentose-phosphate shunt"/>
    <property type="evidence" value="ECO:0007669"/>
    <property type="project" value="UniProtKB-UniRule"/>
</dbReference>
<evidence type="ECO:0000256" key="2">
    <source>
        <dbReference type="ARBA" id="ARBA00004496"/>
    </source>
</evidence>
<dbReference type="InterPro" id="IPR001585">
    <property type="entry name" value="TAL/FSA"/>
</dbReference>
<keyword evidence="12" id="KW-0312">Gluconeogenesis</keyword>
<dbReference type="InterPro" id="IPR018225">
    <property type="entry name" value="Transaldolase_AS"/>
</dbReference>
<dbReference type="CDD" id="cd00955">
    <property type="entry name" value="Transaldolase_like"/>
    <property type="match status" value="1"/>
</dbReference>
<keyword evidence="7 11" id="KW-0808">Transferase</keyword>
<dbReference type="GO" id="GO:0005737">
    <property type="term" value="C:cytoplasm"/>
    <property type="evidence" value="ECO:0007669"/>
    <property type="project" value="UniProtKB-SubCell"/>
</dbReference>
<keyword evidence="9 11" id="KW-0704">Schiff base</keyword>
<dbReference type="NCBIfam" id="NF007080">
    <property type="entry name" value="PRK09533.1"/>
    <property type="match status" value="1"/>
</dbReference>
<dbReference type="InterPro" id="IPR004732">
    <property type="entry name" value="Transaldolase_2"/>
</dbReference>
<dbReference type="NCBIfam" id="NF002881">
    <property type="entry name" value="PRK03343.1"/>
    <property type="match status" value="1"/>
</dbReference>
<dbReference type="PRINTS" id="PR00662">
    <property type="entry name" value="G6PISOMERASE"/>
</dbReference>
<keyword evidence="6 11" id="KW-0963">Cytoplasm</keyword>
<dbReference type="InterPro" id="IPR035476">
    <property type="entry name" value="SIS_PGI_1"/>
</dbReference>
<dbReference type="Gene3D" id="3.20.20.70">
    <property type="entry name" value="Aldolase class I"/>
    <property type="match status" value="1"/>
</dbReference>
<dbReference type="UniPathway" id="UPA00115">
    <property type="reaction ID" value="UER00414"/>
</dbReference>
<proteinExistence type="inferred from homology"/>
<dbReference type="UniPathway" id="UPA00109">
    <property type="reaction ID" value="UER00181"/>
</dbReference>
<dbReference type="KEGG" id="ssam:E3D00_06835"/>
<dbReference type="HAMAP" id="MF_00493">
    <property type="entry name" value="Transaldolase_2"/>
    <property type="match status" value="1"/>
</dbReference>
<dbReference type="InterPro" id="IPR001672">
    <property type="entry name" value="G6P_Isomerase"/>
</dbReference>
<evidence type="ECO:0000313" key="14">
    <source>
        <dbReference type="Proteomes" id="UP000316313"/>
    </source>
</evidence>
<protein>
    <recommendedName>
        <fullName evidence="5 11">Transaldolase</fullName>
        <ecNumber evidence="5 11">2.2.1.2</ecNumber>
    </recommendedName>
</protein>
<keyword evidence="8 11" id="KW-0570">Pentose shunt</keyword>
<keyword evidence="12" id="KW-0324">Glycolysis</keyword>
<dbReference type="RefSeq" id="WP_141461124.1">
    <property type="nucleotide sequence ID" value="NZ_CP038141.1"/>
</dbReference>
<evidence type="ECO:0000256" key="1">
    <source>
        <dbReference type="ARBA" id="ARBA00003518"/>
    </source>
</evidence>
<dbReference type="PANTHER" id="PTHR10683:SF31">
    <property type="entry name" value="TRANSALDOLASE"/>
    <property type="match status" value="1"/>
</dbReference>
<keyword evidence="14" id="KW-1185">Reference proteome</keyword>
<dbReference type="Pfam" id="PF00923">
    <property type="entry name" value="TAL_FSA"/>
    <property type="match status" value="1"/>
</dbReference>
<comment type="catalytic activity">
    <reaction evidence="10 11">
        <text>D-sedoheptulose 7-phosphate + D-glyceraldehyde 3-phosphate = D-erythrose 4-phosphate + beta-D-fructose 6-phosphate</text>
        <dbReference type="Rhea" id="RHEA:17053"/>
        <dbReference type="ChEBI" id="CHEBI:16897"/>
        <dbReference type="ChEBI" id="CHEBI:57483"/>
        <dbReference type="ChEBI" id="CHEBI:57634"/>
        <dbReference type="ChEBI" id="CHEBI:59776"/>
        <dbReference type="EC" id="2.2.1.2"/>
    </reaction>
</comment>
<evidence type="ECO:0000256" key="3">
    <source>
        <dbReference type="ARBA" id="ARBA00004857"/>
    </source>
</evidence>
<feature type="active site" description="Schiff-base intermediate with substrate" evidence="11">
    <location>
        <position position="152"/>
    </location>
</feature>
<evidence type="ECO:0000313" key="13">
    <source>
        <dbReference type="EMBL" id="QDH17306.1"/>
    </source>
</evidence>
<evidence type="ECO:0000256" key="8">
    <source>
        <dbReference type="ARBA" id="ARBA00023126"/>
    </source>
</evidence>
<dbReference type="InterPro" id="IPR046348">
    <property type="entry name" value="SIS_dom_sf"/>
</dbReference>
<evidence type="ECO:0000256" key="12">
    <source>
        <dbReference type="RuleBase" id="RU000612"/>
    </source>
</evidence>
<dbReference type="NCBIfam" id="TIGR00876">
    <property type="entry name" value="tal_mycobact"/>
    <property type="match status" value="1"/>
</dbReference>
<dbReference type="PROSITE" id="PS51463">
    <property type="entry name" value="P_GLUCOSE_ISOMERASE_3"/>
    <property type="match status" value="1"/>
</dbReference>
<sequence length="955" mass="103499">MAGTSNTSPSRGADSIRKLGEYKQSPWLDFIQRSYTESGKLKGLVDLDDLRGVTSNPAIFEKAIGSGTDYDPQINELLAKDALPPGELYETLAITDIRAACAVMHPVFEKTKKIDGYVSLEVSPYLAFDTKGTIEEARRLWKEVDRDNLMIKIPGTKEGTVAVRDAIEDGINVNVTLLFALDAYKAVLEAYISGLEARAAKGESVADIASVASFFVSRIDGKIDAEIDRRVAAGDKDAEALKALRGKVAIANAKLAYQHYLEVTKSPRWQALAQKGAQPQRLLWASTGTKDKAYSDVLYVEELIGENTVNTIPPATFDAFRDHGKIRASLIENVDAARQVLADAKRLGLDLDGVTSTLVVEGCAAFSKSFDTLLGAVAAKREAVLGKRLLHVSADLPSELRDIVAEAEATWSTEGLVRRLWKKDASVWTNGPEAKWLGWLNIVQERLAHVDELETLARDVKARGFSDVLLLGMGGSSLGPEVLEKTFGQKAGWPKLHVLDSTDPQQVSTFEKAVDVKKTLFIVASKSGGTLEPNILFAYFWDVAKKALGKDPGDNFIAITDPNSHMQDVAKEHHFWRTFFGDPAIGGRFSVLSNFGLVPAAVSGIEVRKFLESTRLMIESCDASVPAEVNPGISLGLILGHAAKNFGRDKVTIQASEGIASFGAWLEQLVAESTGKIGRGLVPIDEEELGSPEVYGKDRVFVDLLLGDEKPNSRLAALRNAGSPVVTVRLTDPEQIGQAFFLFELAIAVVGSVLDIDPFDQPDVEFSKVETRKLTSAYEETGSLPKEAPFAVDGDLSFYADDKNVAALGKGDAVSILKKHFARVGAGDYVGLLAYIERDLETRRWAQDVRMKLRDALKVATAAEFGPRFLHSTGQAYKGGPNSGVFLQVTATDANDLPVPGYRFTFGVVKAAQARGDFEVLSSRERRALRVHINGSLEAGLKTLADAISKAITGA</sequence>
<dbReference type="Pfam" id="PF00342">
    <property type="entry name" value="PGI"/>
    <property type="match status" value="1"/>
</dbReference>
<dbReference type="SUPFAM" id="SSF51569">
    <property type="entry name" value="Aldolase"/>
    <property type="match status" value="1"/>
</dbReference>
<dbReference type="GO" id="GO:0004347">
    <property type="term" value="F:glucose-6-phosphate isomerase activity"/>
    <property type="evidence" value="ECO:0007669"/>
    <property type="project" value="UniProtKB-EC"/>
</dbReference>
<evidence type="ECO:0000256" key="10">
    <source>
        <dbReference type="ARBA" id="ARBA00048810"/>
    </source>
</evidence>
<dbReference type="SUPFAM" id="SSF53697">
    <property type="entry name" value="SIS domain"/>
    <property type="match status" value="1"/>
</dbReference>
<evidence type="ECO:0000256" key="4">
    <source>
        <dbReference type="ARBA" id="ARBA00008426"/>
    </source>
</evidence>
<dbReference type="GO" id="GO:0004801">
    <property type="term" value="F:transaldolase activity"/>
    <property type="evidence" value="ECO:0007669"/>
    <property type="project" value="UniProtKB-UniRule"/>
</dbReference>
<comment type="catalytic activity">
    <reaction evidence="12">
        <text>alpha-D-glucose 6-phosphate = beta-D-fructose 6-phosphate</text>
        <dbReference type="Rhea" id="RHEA:11816"/>
        <dbReference type="ChEBI" id="CHEBI:57634"/>
        <dbReference type="ChEBI" id="CHEBI:58225"/>
        <dbReference type="EC" id="5.3.1.9"/>
    </reaction>
</comment>
<evidence type="ECO:0000256" key="11">
    <source>
        <dbReference type="HAMAP-Rule" id="MF_00493"/>
    </source>
</evidence>
<accession>A0A4Y6ULH1</accession>
<name>A0A4Y6ULH1_9PROT</name>
<dbReference type="InterPro" id="IPR013785">
    <property type="entry name" value="Aldolase_TIM"/>
</dbReference>
<comment type="similarity">
    <text evidence="12">Belongs to the GPI family.</text>
</comment>
<evidence type="ECO:0000256" key="7">
    <source>
        <dbReference type="ARBA" id="ARBA00022679"/>
    </source>
</evidence>